<accession>A0AAW0BI09</accession>
<dbReference type="Proteomes" id="UP001383192">
    <property type="component" value="Unassembled WGS sequence"/>
</dbReference>
<gene>
    <name evidence="2" type="ORF">VNI00_015872</name>
</gene>
<protein>
    <submittedName>
        <fullName evidence="2">Uncharacterized protein</fullName>
    </submittedName>
</protein>
<name>A0AAW0BI09_9AGAR</name>
<evidence type="ECO:0000313" key="2">
    <source>
        <dbReference type="EMBL" id="KAK7025579.1"/>
    </source>
</evidence>
<organism evidence="2 3">
    <name type="scientific">Paramarasmius palmivorus</name>
    <dbReference type="NCBI Taxonomy" id="297713"/>
    <lineage>
        <taxon>Eukaryota</taxon>
        <taxon>Fungi</taxon>
        <taxon>Dikarya</taxon>
        <taxon>Basidiomycota</taxon>
        <taxon>Agaricomycotina</taxon>
        <taxon>Agaricomycetes</taxon>
        <taxon>Agaricomycetidae</taxon>
        <taxon>Agaricales</taxon>
        <taxon>Marasmiineae</taxon>
        <taxon>Marasmiaceae</taxon>
        <taxon>Paramarasmius</taxon>
    </lineage>
</organism>
<evidence type="ECO:0000256" key="1">
    <source>
        <dbReference type="SAM" id="MobiDB-lite"/>
    </source>
</evidence>
<reference evidence="2 3" key="1">
    <citation type="submission" date="2024-01" db="EMBL/GenBank/DDBJ databases">
        <title>A draft genome for a cacao thread blight-causing isolate of Paramarasmius palmivorus.</title>
        <authorList>
            <person name="Baruah I.K."/>
            <person name="Bukari Y."/>
            <person name="Amoako-Attah I."/>
            <person name="Meinhardt L.W."/>
            <person name="Bailey B.A."/>
            <person name="Cohen S.P."/>
        </authorList>
    </citation>
    <scope>NUCLEOTIDE SEQUENCE [LARGE SCALE GENOMIC DNA]</scope>
    <source>
        <strain evidence="2 3">GH-12</strain>
    </source>
</reference>
<dbReference type="AlphaFoldDB" id="A0AAW0BI09"/>
<comment type="caution">
    <text evidence="2">The sequence shown here is derived from an EMBL/GenBank/DDBJ whole genome shotgun (WGS) entry which is preliminary data.</text>
</comment>
<proteinExistence type="predicted"/>
<sequence>MSQFGDSNTLLCVQELLSRDVPGSSDAALTVVSACRDAVVALEAYTVFLYPYPLGPGGRETCFPNMSADQTWGLLQKWFLGLQLWSPCFAGTRDRPSVLCSSKWFNRVLRTIFDLVYVFAQQYPRSNVAGLLRDSREYRRLALQLTYGALTVDGVELSTAVGVLVHGFWKESACAAVDTVSVLNQVIQQHKTVDLLSAILKRVDLLLDSVPELHALAYLLLLLHQAHGEAARASRAVRWMAMCVYKVLKELDSFPIGSTMALRALDTVLVGRMLSLCFQFIREIAVGEGSGGWVLEGLHAGLLRAVMDIGVFVELEERRAEHVVCLQFSSVLKEDCDELLATLVPHLLTPAIRRVVQREMDDVALRVAPPLQSWLEWVDAVSLVVEEAAAFKASTYGEDCASRCFYEMCSGKKKDSGKRSTENKVRGKKKDSGKMSAENKVGCVEGVFGGSIARRFARWQIGGSVIAGTVRRGLKKLMLKWAYIRFYAWMKGSFVISFTDFFPCGSHSLNSFERH</sequence>
<feature type="region of interest" description="Disordered" evidence="1">
    <location>
        <begin position="411"/>
        <end position="434"/>
    </location>
</feature>
<keyword evidence="3" id="KW-1185">Reference proteome</keyword>
<dbReference type="EMBL" id="JAYKXP010000111">
    <property type="protein sequence ID" value="KAK7025579.1"/>
    <property type="molecule type" value="Genomic_DNA"/>
</dbReference>
<evidence type="ECO:0000313" key="3">
    <source>
        <dbReference type="Proteomes" id="UP001383192"/>
    </source>
</evidence>
<feature type="compositionally biased region" description="Basic and acidic residues" evidence="1">
    <location>
        <begin position="411"/>
        <end position="433"/>
    </location>
</feature>